<dbReference type="Pfam" id="PF06574">
    <property type="entry name" value="FAD_syn"/>
    <property type="match status" value="1"/>
</dbReference>
<evidence type="ECO:0000256" key="3">
    <source>
        <dbReference type="ARBA" id="ARBA00005201"/>
    </source>
</evidence>
<dbReference type="GO" id="GO:0009398">
    <property type="term" value="P:FMN biosynthetic process"/>
    <property type="evidence" value="ECO:0007669"/>
    <property type="project" value="UniProtKB-UniRule"/>
</dbReference>
<evidence type="ECO:0000256" key="13">
    <source>
        <dbReference type="ARBA" id="ARBA00047880"/>
    </source>
</evidence>
<evidence type="ECO:0000256" key="10">
    <source>
        <dbReference type="ARBA" id="ARBA00022827"/>
    </source>
</evidence>
<dbReference type="InterPro" id="IPR023465">
    <property type="entry name" value="Riboflavin_kinase_dom_sf"/>
</dbReference>
<comment type="pathway">
    <text evidence="2 15">Cofactor biosynthesis; FAD biosynthesis; FAD from FMN: step 1/1.</text>
</comment>
<feature type="domain" description="Riboflavin kinase" evidence="16">
    <location>
        <begin position="172"/>
        <end position="294"/>
    </location>
</feature>
<dbReference type="InterPro" id="IPR014729">
    <property type="entry name" value="Rossmann-like_a/b/a_fold"/>
</dbReference>
<dbReference type="OrthoDB" id="9803667at2"/>
<proteinExistence type="inferred from homology"/>
<dbReference type="RefSeq" id="WP_080021470.1">
    <property type="nucleotide sequence ID" value="NZ_LTAY01000006.1"/>
</dbReference>
<keyword evidence="4 15" id="KW-0285">Flavoprotein</keyword>
<accession>A0A1V4T0Y9</accession>
<dbReference type="UniPathway" id="UPA00277">
    <property type="reaction ID" value="UER00407"/>
</dbReference>
<dbReference type="GO" id="GO:0003919">
    <property type="term" value="F:FMN adenylyltransferase activity"/>
    <property type="evidence" value="ECO:0007669"/>
    <property type="project" value="UniProtKB-UniRule"/>
</dbReference>
<keyword evidence="11 15" id="KW-0067">ATP-binding</keyword>
<dbReference type="GO" id="GO:0006747">
    <property type="term" value="P:FAD biosynthetic process"/>
    <property type="evidence" value="ECO:0007669"/>
    <property type="project" value="UniProtKB-UniRule"/>
</dbReference>
<comment type="catalytic activity">
    <reaction evidence="14 15">
        <text>FMN + ATP + H(+) = FAD + diphosphate</text>
        <dbReference type="Rhea" id="RHEA:17237"/>
        <dbReference type="ChEBI" id="CHEBI:15378"/>
        <dbReference type="ChEBI" id="CHEBI:30616"/>
        <dbReference type="ChEBI" id="CHEBI:33019"/>
        <dbReference type="ChEBI" id="CHEBI:57692"/>
        <dbReference type="ChEBI" id="CHEBI:58210"/>
        <dbReference type="EC" id="2.7.7.2"/>
    </reaction>
</comment>
<dbReference type="FunFam" id="3.40.50.620:FF:000021">
    <property type="entry name" value="Riboflavin biosynthesis protein"/>
    <property type="match status" value="1"/>
</dbReference>
<evidence type="ECO:0000256" key="1">
    <source>
        <dbReference type="ARBA" id="ARBA00002121"/>
    </source>
</evidence>
<dbReference type="EMBL" id="LTAY01000006">
    <property type="protein sequence ID" value="OPX51219.1"/>
    <property type="molecule type" value="Genomic_DNA"/>
</dbReference>
<keyword evidence="9 15" id="KW-0418">Kinase</keyword>
<dbReference type="EC" id="2.7.7.2" evidence="15"/>
<organism evidence="17 18">
    <name type="scientific">Clostridium thermobutyricum DSM 4928</name>
    <dbReference type="NCBI Taxonomy" id="1121339"/>
    <lineage>
        <taxon>Bacteria</taxon>
        <taxon>Bacillati</taxon>
        <taxon>Bacillota</taxon>
        <taxon>Clostridia</taxon>
        <taxon>Eubacteriales</taxon>
        <taxon>Clostridiaceae</taxon>
        <taxon>Clostridium</taxon>
    </lineage>
</organism>
<dbReference type="Gene3D" id="3.40.50.620">
    <property type="entry name" value="HUPs"/>
    <property type="match status" value="1"/>
</dbReference>
<sequence>MGKRDGYYIALGSFDGLHKGHLELINEAINLAKRDNSKSMVFTFLNHPREIINKNYKFHYLMENIEKKKILLDLGVDEIVLKEFDCSFMKISPEDFIGNLCKEYKVKGLVVGFNYRFGFKNKGDIHLLEELSKEYNFKLKVIEPFMYKEEVVSSTRIRNTLLEGNIQEANNMLNRPYSLSGIVVSGKQIGRTIGFPTANLELKGNFIIPKRGVYYTNVLYNNKLYKGITNIGNNPTVDGESLTIETFILDFDKTIYNEGLELLFLGRIRDEKKFNSLDDLKARLKKDKEFAEKAEIYYKK</sequence>
<keyword evidence="10 15" id="KW-0274">FAD</keyword>
<evidence type="ECO:0000256" key="6">
    <source>
        <dbReference type="ARBA" id="ARBA00022679"/>
    </source>
</evidence>
<gene>
    <name evidence="17" type="primary">ribF</name>
    <name evidence="17" type="ORF">CLTHE_00070</name>
</gene>
<comment type="pathway">
    <text evidence="3 15">Cofactor biosynthesis; FMN biosynthesis; FMN from riboflavin (ATP route): step 1/1.</text>
</comment>
<dbReference type="SUPFAM" id="SSF52374">
    <property type="entry name" value="Nucleotidylyl transferase"/>
    <property type="match status" value="1"/>
</dbReference>
<comment type="caution">
    <text evidence="17">The sequence shown here is derived from an EMBL/GenBank/DDBJ whole genome shotgun (WGS) entry which is preliminary data.</text>
</comment>
<evidence type="ECO:0000313" key="17">
    <source>
        <dbReference type="EMBL" id="OPX51219.1"/>
    </source>
</evidence>
<dbReference type="Pfam" id="PF01687">
    <property type="entry name" value="Flavokinase"/>
    <property type="match status" value="1"/>
</dbReference>
<evidence type="ECO:0000256" key="5">
    <source>
        <dbReference type="ARBA" id="ARBA00022643"/>
    </source>
</evidence>
<dbReference type="EC" id="2.7.1.26" evidence="15"/>
<evidence type="ECO:0000256" key="9">
    <source>
        <dbReference type="ARBA" id="ARBA00022777"/>
    </source>
</evidence>
<name>A0A1V4T0Y9_9CLOT</name>
<keyword evidence="7 15" id="KW-0548">Nucleotidyltransferase</keyword>
<dbReference type="NCBIfam" id="NF004162">
    <property type="entry name" value="PRK05627.1-5"/>
    <property type="match status" value="1"/>
</dbReference>
<evidence type="ECO:0000256" key="11">
    <source>
        <dbReference type="ARBA" id="ARBA00022840"/>
    </source>
</evidence>
<dbReference type="AlphaFoldDB" id="A0A1V4T0Y9"/>
<dbReference type="InterPro" id="IPR023468">
    <property type="entry name" value="Riboflavin_kinase"/>
</dbReference>
<comment type="catalytic activity">
    <reaction evidence="13 15">
        <text>riboflavin + ATP = FMN + ADP + H(+)</text>
        <dbReference type="Rhea" id="RHEA:14357"/>
        <dbReference type="ChEBI" id="CHEBI:15378"/>
        <dbReference type="ChEBI" id="CHEBI:30616"/>
        <dbReference type="ChEBI" id="CHEBI:57986"/>
        <dbReference type="ChEBI" id="CHEBI:58210"/>
        <dbReference type="ChEBI" id="CHEBI:456216"/>
        <dbReference type="EC" id="2.7.1.26"/>
    </reaction>
</comment>
<dbReference type="NCBIfam" id="TIGR00083">
    <property type="entry name" value="ribF"/>
    <property type="match status" value="1"/>
</dbReference>
<comment type="function">
    <text evidence="1">Catalyzes the phosphorylation of riboflavin to FMN followed by the adenylation of FMN to FAD.</text>
</comment>
<dbReference type="UniPathway" id="UPA00276">
    <property type="reaction ID" value="UER00406"/>
</dbReference>
<evidence type="ECO:0000313" key="18">
    <source>
        <dbReference type="Proteomes" id="UP000191448"/>
    </source>
</evidence>
<dbReference type="GO" id="GO:0005524">
    <property type="term" value="F:ATP binding"/>
    <property type="evidence" value="ECO:0007669"/>
    <property type="project" value="UniProtKB-UniRule"/>
</dbReference>
<evidence type="ECO:0000256" key="4">
    <source>
        <dbReference type="ARBA" id="ARBA00022630"/>
    </source>
</evidence>
<evidence type="ECO:0000256" key="14">
    <source>
        <dbReference type="ARBA" id="ARBA00049494"/>
    </source>
</evidence>
<evidence type="ECO:0000256" key="15">
    <source>
        <dbReference type="PIRNR" id="PIRNR004491"/>
    </source>
</evidence>
<dbReference type="GO" id="GO:0008531">
    <property type="term" value="F:riboflavin kinase activity"/>
    <property type="evidence" value="ECO:0007669"/>
    <property type="project" value="UniProtKB-UniRule"/>
</dbReference>
<reference evidence="17 18" key="1">
    <citation type="submission" date="2016-02" db="EMBL/GenBank/DDBJ databases">
        <title>Genome sequence of Clostridium thermobutyricum DSM 4928.</title>
        <authorList>
            <person name="Poehlein A."/>
            <person name="Daniel R."/>
        </authorList>
    </citation>
    <scope>NUCLEOTIDE SEQUENCE [LARGE SCALE GENOMIC DNA]</scope>
    <source>
        <strain evidence="17 18">DSM 4928</strain>
    </source>
</reference>
<comment type="similarity">
    <text evidence="15">Belongs to the ribF family.</text>
</comment>
<evidence type="ECO:0000256" key="2">
    <source>
        <dbReference type="ARBA" id="ARBA00004726"/>
    </source>
</evidence>
<dbReference type="Proteomes" id="UP000191448">
    <property type="component" value="Unassembled WGS sequence"/>
</dbReference>
<evidence type="ECO:0000259" key="16">
    <source>
        <dbReference type="SMART" id="SM00904"/>
    </source>
</evidence>
<keyword evidence="6 15" id="KW-0808">Transferase</keyword>
<dbReference type="PANTHER" id="PTHR22749">
    <property type="entry name" value="RIBOFLAVIN KINASE/FMN ADENYLYLTRANSFERASE"/>
    <property type="match status" value="1"/>
</dbReference>
<evidence type="ECO:0000256" key="8">
    <source>
        <dbReference type="ARBA" id="ARBA00022741"/>
    </source>
</evidence>
<dbReference type="InterPro" id="IPR015864">
    <property type="entry name" value="FAD_synthase"/>
</dbReference>
<evidence type="ECO:0000256" key="7">
    <source>
        <dbReference type="ARBA" id="ARBA00022695"/>
    </source>
</evidence>
<dbReference type="GO" id="GO:0009231">
    <property type="term" value="P:riboflavin biosynthetic process"/>
    <property type="evidence" value="ECO:0007669"/>
    <property type="project" value="InterPro"/>
</dbReference>
<dbReference type="InterPro" id="IPR015865">
    <property type="entry name" value="Riboflavin_kinase_bac/euk"/>
</dbReference>
<dbReference type="SUPFAM" id="SSF82114">
    <property type="entry name" value="Riboflavin kinase-like"/>
    <property type="match status" value="1"/>
</dbReference>
<dbReference type="PANTHER" id="PTHR22749:SF6">
    <property type="entry name" value="RIBOFLAVIN KINASE"/>
    <property type="match status" value="1"/>
</dbReference>
<protein>
    <recommendedName>
        <fullName evidence="15">Riboflavin biosynthesis protein</fullName>
    </recommendedName>
    <domain>
        <recommendedName>
            <fullName evidence="15">Riboflavin kinase</fullName>
            <ecNumber evidence="15">2.7.1.26</ecNumber>
        </recommendedName>
        <alternativeName>
            <fullName evidence="15">Flavokinase</fullName>
        </alternativeName>
    </domain>
    <domain>
        <recommendedName>
            <fullName evidence="15">FMN adenylyltransferase</fullName>
            <ecNumber evidence="15">2.7.7.2</ecNumber>
        </recommendedName>
        <alternativeName>
            <fullName evidence="15">FAD pyrophosphorylase</fullName>
        </alternativeName>
        <alternativeName>
            <fullName evidence="15">FAD synthase</fullName>
        </alternativeName>
    </domain>
</protein>
<keyword evidence="12" id="KW-0511">Multifunctional enzyme</keyword>
<keyword evidence="8 15" id="KW-0547">Nucleotide-binding</keyword>
<keyword evidence="5 15" id="KW-0288">FMN</keyword>
<dbReference type="SMART" id="SM00904">
    <property type="entry name" value="Flavokinase"/>
    <property type="match status" value="1"/>
</dbReference>
<dbReference type="InterPro" id="IPR002606">
    <property type="entry name" value="Riboflavin_kinase_bac"/>
</dbReference>
<dbReference type="Gene3D" id="2.40.30.30">
    <property type="entry name" value="Riboflavin kinase-like"/>
    <property type="match status" value="1"/>
</dbReference>
<evidence type="ECO:0000256" key="12">
    <source>
        <dbReference type="ARBA" id="ARBA00023268"/>
    </source>
</evidence>
<dbReference type="FunFam" id="2.40.30.30:FF:000003">
    <property type="entry name" value="Riboflavin biosynthesis protein"/>
    <property type="match status" value="1"/>
</dbReference>
<dbReference type="CDD" id="cd02064">
    <property type="entry name" value="FAD_synthetase_N"/>
    <property type="match status" value="1"/>
</dbReference>
<dbReference type="PIRSF" id="PIRSF004491">
    <property type="entry name" value="FAD_Synth"/>
    <property type="match status" value="1"/>
</dbReference>